<evidence type="ECO:0000256" key="5">
    <source>
        <dbReference type="ARBA" id="ARBA00022833"/>
    </source>
</evidence>
<evidence type="ECO:0000256" key="4">
    <source>
        <dbReference type="ARBA" id="ARBA00022771"/>
    </source>
</evidence>
<keyword evidence="2" id="KW-0479">Metal-binding</keyword>
<feature type="compositionally biased region" description="Basic and acidic residues" evidence="8">
    <location>
        <begin position="1"/>
        <end position="12"/>
    </location>
</feature>
<feature type="compositionally biased region" description="Polar residues" evidence="8">
    <location>
        <begin position="501"/>
        <end position="514"/>
    </location>
</feature>
<keyword evidence="5" id="KW-0862">Zinc</keyword>
<feature type="domain" description="C2H2-type" evidence="9">
    <location>
        <begin position="213"/>
        <end position="240"/>
    </location>
</feature>
<evidence type="ECO:0000259" key="9">
    <source>
        <dbReference type="PROSITE" id="PS50157"/>
    </source>
</evidence>
<dbReference type="EMBL" id="JARBDR010000921">
    <property type="protein sequence ID" value="KAJ8299473.1"/>
    <property type="molecule type" value="Genomic_DNA"/>
</dbReference>
<feature type="domain" description="C2H2-type" evidence="9">
    <location>
        <begin position="185"/>
        <end position="212"/>
    </location>
</feature>
<dbReference type="SUPFAM" id="SSF57667">
    <property type="entry name" value="beta-beta-alpha zinc fingers"/>
    <property type="match status" value="7"/>
</dbReference>
<accession>A0ABQ9E841</accession>
<feature type="domain" description="C2H2-type" evidence="9">
    <location>
        <begin position="128"/>
        <end position="155"/>
    </location>
</feature>
<gene>
    <name evidence="10" type="ORF">KUTeg_023533</name>
</gene>
<feature type="domain" description="C2H2-type" evidence="9">
    <location>
        <begin position="241"/>
        <end position="268"/>
    </location>
</feature>
<dbReference type="Pfam" id="PF00096">
    <property type="entry name" value="zf-C2H2"/>
    <property type="match status" value="9"/>
</dbReference>
<feature type="region of interest" description="Disordered" evidence="8">
    <location>
        <begin position="55"/>
        <end position="75"/>
    </location>
</feature>
<sequence length="552" mass="62755">MNNETDKIDGCKTGENIDQLPWLQNHDENKPISDGLKKTCIGLNDGKTEIMKEVKQENKEDEMTSPKVYKSQDIKQNNTEQEEFIHASEKSIAAVAAAAVAMVSGEDASSNASLTSADVHADEDSNICPCEICGQEFTNAQLLQQHQCMHAGGQQFRCQTCGSVFEVESDLQAHILSSHDEVKAFTCDICGKSFKKKQYLKKHCTTHEEDRGYKCDICGAKIMGSHQYKNHMTVHKGERPHACTVCDKKFTLPVYLKRHMLIHSGERPFKCEVCEKTFVASNYLITHRKTVHAGIRNFACDYCDKRFYHSGALRNHIRMHTGERPFECNVCKRKFQSSDQVKAHMRKHTGEKPYSCDVCGQKFQRKFSLDDHRRIHFGIKPFKCFICEESFFRQSGLYSHMKSCHEEDRLRCPECDMFCTTHQSLMRHLYVQHNVMQYAEEVKPGKRFNSTAAQEMMLLYKKQVLLGPSGKDMVLSMGINGTEQNLELVHKSSEFSDMATGDSNDGFSVDSPSSSKEDGNKCLDIDEKLTSNKAEFGEGHVREEVEGECNYN</sequence>
<keyword evidence="3" id="KW-0677">Repeat</keyword>
<name>A0ABQ9E841_TEGGR</name>
<feature type="domain" description="C2H2-type" evidence="9">
    <location>
        <begin position="298"/>
        <end position="325"/>
    </location>
</feature>
<keyword evidence="6" id="KW-0539">Nucleus</keyword>
<evidence type="ECO:0000256" key="8">
    <source>
        <dbReference type="SAM" id="MobiDB-lite"/>
    </source>
</evidence>
<evidence type="ECO:0000256" key="6">
    <source>
        <dbReference type="ARBA" id="ARBA00023242"/>
    </source>
</evidence>
<proteinExistence type="predicted"/>
<feature type="domain" description="C2H2-type" evidence="9">
    <location>
        <begin position="156"/>
        <end position="184"/>
    </location>
</feature>
<reference evidence="10 11" key="1">
    <citation type="submission" date="2022-12" db="EMBL/GenBank/DDBJ databases">
        <title>Chromosome-level genome of Tegillarca granosa.</title>
        <authorList>
            <person name="Kim J."/>
        </authorList>
    </citation>
    <scope>NUCLEOTIDE SEQUENCE [LARGE SCALE GENOMIC DNA]</scope>
    <source>
        <strain evidence="10">Teg-2019</strain>
        <tissue evidence="10">Adductor muscle</tissue>
    </source>
</reference>
<feature type="region of interest" description="Disordered" evidence="8">
    <location>
        <begin position="1"/>
        <end position="34"/>
    </location>
</feature>
<feature type="domain" description="C2H2-type" evidence="9">
    <location>
        <begin position="269"/>
        <end position="297"/>
    </location>
</feature>
<dbReference type="PROSITE" id="PS00028">
    <property type="entry name" value="ZINC_FINGER_C2H2_1"/>
    <property type="match status" value="11"/>
</dbReference>
<keyword evidence="4 7" id="KW-0863">Zinc-finger</keyword>
<organism evidence="10 11">
    <name type="scientific">Tegillarca granosa</name>
    <name type="common">Malaysian cockle</name>
    <name type="synonym">Anadara granosa</name>
    <dbReference type="NCBI Taxonomy" id="220873"/>
    <lineage>
        <taxon>Eukaryota</taxon>
        <taxon>Metazoa</taxon>
        <taxon>Spiralia</taxon>
        <taxon>Lophotrochozoa</taxon>
        <taxon>Mollusca</taxon>
        <taxon>Bivalvia</taxon>
        <taxon>Autobranchia</taxon>
        <taxon>Pteriomorphia</taxon>
        <taxon>Arcoida</taxon>
        <taxon>Arcoidea</taxon>
        <taxon>Arcidae</taxon>
        <taxon>Tegillarca</taxon>
    </lineage>
</organism>
<comment type="subcellular location">
    <subcellularLocation>
        <location evidence="1">Nucleus</location>
    </subcellularLocation>
</comment>
<feature type="region of interest" description="Disordered" evidence="8">
    <location>
        <begin position="533"/>
        <end position="552"/>
    </location>
</feature>
<feature type="compositionally biased region" description="Basic and acidic residues" evidence="8">
    <location>
        <begin position="533"/>
        <end position="544"/>
    </location>
</feature>
<dbReference type="Gene3D" id="3.30.160.60">
    <property type="entry name" value="Classic Zinc Finger"/>
    <property type="match status" value="9"/>
</dbReference>
<evidence type="ECO:0000313" key="11">
    <source>
        <dbReference type="Proteomes" id="UP001217089"/>
    </source>
</evidence>
<dbReference type="SMART" id="SM00355">
    <property type="entry name" value="ZnF_C2H2"/>
    <property type="match status" value="11"/>
</dbReference>
<feature type="compositionally biased region" description="Basic and acidic residues" evidence="8">
    <location>
        <begin position="25"/>
        <end position="34"/>
    </location>
</feature>
<feature type="domain" description="C2H2-type" evidence="9">
    <location>
        <begin position="354"/>
        <end position="381"/>
    </location>
</feature>
<protein>
    <recommendedName>
        <fullName evidence="9">C2H2-type domain-containing protein</fullName>
    </recommendedName>
</protein>
<dbReference type="PANTHER" id="PTHR24394">
    <property type="entry name" value="ZINC FINGER PROTEIN"/>
    <property type="match status" value="1"/>
</dbReference>
<dbReference type="InterPro" id="IPR013087">
    <property type="entry name" value="Znf_C2H2_type"/>
</dbReference>
<feature type="compositionally biased region" description="Basic and acidic residues" evidence="8">
    <location>
        <begin position="55"/>
        <end position="64"/>
    </location>
</feature>
<dbReference type="PANTHER" id="PTHR24394:SF29">
    <property type="entry name" value="MYONEURIN"/>
    <property type="match status" value="1"/>
</dbReference>
<dbReference type="InterPro" id="IPR036236">
    <property type="entry name" value="Znf_C2H2_sf"/>
</dbReference>
<dbReference type="PROSITE" id="PS50157">
    <property type="entry name" value="ZINC_FINGER_C2H2_2"/>
    <property type="match status" value="10"/>
</dbReference>
<dbReference type="Proteomes" id="UP001217089">
    <property type="component" value="Unassembled WGS sequence"/>
</dbReference>
<evidence type="ECO:0000256" key="1">
    <source>
        <dbReference type="ARBA" id="ARBA00004123"/>
    </source>
</evidence>
<feature type="region of interest" description="Disordered" evidence="8">
    <location>
        <begin position="497"/>
        <end position="523"/>
    </location>
</feature>
<feature type="domain" description="C2H2-type" evidence="9">
    <location>
        <begin position="382"/>
        <end position="410"/>
    </location>
</feature>
<evidence type="ECO:0000256" key="7">
    <source>
        <dbReference type="PROSITE-ProRule" id="PRU00042"/>
    </source>
</evidence>
<evidence type="ECO:0000256" key="3">
    <source>
        <dbReference type="ARBA" id="ARBA00022737"/>
    </source>
</evidence>
<comment type="caution">
    <text evidence="10">The sequence shown here is derived from an EMBL/GenBank/DDBJ whole genome shotgun (WGS) entry which is preliminary data.</text>
</comment>
<feature type="domain" description="C2H2-type" evidence="9">
    <location>
        <begin position="326"/>
        <end position="353"/>
    </location>
</feature>
<evidence type="ECO:0000256" key="2">
    <source>
        <dbReference type="ARBA" id="ARBA00022723"/>
    </source>
</evidence>
<evidence type="ECO:0000313" key="10">
    <source>
        <dbReference type="EMBL" id="KAJ8299473.1"/>
    </source>
</evidence>
<keyword evidence="11" id="KW-1185">Reference proteome</keyword>